<evidence type="ECO:0000256" key="8">
    <source>
        <dbReference type="ARBA" id="ARBA00022679"/>
    </source>
</evidence>
<gene>
    <name evidence="14" type="ORF">LARV_03321</name>
</gene>
<dbReference type="RefSeq" id="WP_236709998.1">
    <property type="nucleotide sequence ID" value="NZ_DF967972.1"/>
</dbReference>
<dbReference type="Gene3D" id="3.40.1280.10">
    <property type="match status" value="1"/>
</dbReference>
<keyword evidence="7 12" id="KW-0489">Methyltransferase</keyword>
<dbReference type="SUPFAM" id="SSF75217">
    <property type="entry name" value="alpha/beta knot"/>
    <property type="match status" value="1"/>
</dbReference>
<keyword evidence="5 12" id="KW-0963">Cytoplasm</keyword>
<accession>A0A0S7BNE2</accession>
<evidence type="ECO:0000313" key="15">
    <source>
        <dbReference type="Proteomes" id="UP000055060"/>
    </source>
</evidence>
<dbReference type="InterPro" id="IPR029026">
    <property type="entry name" value="tRNA_m1G_MTases_N"/>
</dbReference>
<organism evidence="14">
    <name type="scientific">Longilinea arvoryzae</name>
    <dbReference type="NCBI Taxonomy" id="360412"/>
    <lineage>
        <taxon>Bacteria</taxon>
        <taxon>Bacillati</taxon>
        <taxon>Chloroflexota</taxon>
        <taxon>Anaerolineae</taxon>
        <taxon>Anaerolineales</taxon>
        <taxon>Anaerolineaceae</taxon>
        <taxon>Longilinea</taxon>
    </lineage>
</organism>
<dbReference type="STRING" id="360412.LARV_03321"/>
<dbReference type="Proteomes" id="UP000055060">
    <property type="component" value="Unassembled WGS sequence"/>
</dbReference>
<dbReference type="SUPFAM" id="SSF88697">
    <property type="entry name" value="PUA domain-like"/>
    <property type="match status" value="1"/>
</dbReference>
<dbReference type="InterPro" id="IPR046886">
    <property type="entry name" value="RsmE_MTase_dom"/>
</dbReference>
<evidence type="ECO:0000256" key="2">
    <source>
        <dbReference type="ARBA" id="ARBA00005528"/>
    </source>
</evidence>
<protein>
    <recommendedName>
        <fullName evidence="4 12">Ribosomal RNA small subunit methyltransferase E</fullName>
        <ecNumber evidence="3 12">2.1.1.193</ecNumber>
    </recommendedName>
</protein>
<comment type="function">
    <text evidence="10 12">Specifically methylates the N3 position of the uracil ring of uridine 1498 (m3U1498) in 16S rRNA. Acts on the fully assembled 30S ribosomal subunit.</text>
</comment>
<dbReference type="InterPro" id="IPR006700">
    <property type="entry name" value="RsmE"/>
</dbReference>
<dbReference type="InterPro" id="IPR029028">
    <property type="entry name" value="Alpha/beta_knot_MTases"/>
</dbReference>
<evidence type="ECO:0000256" key="9">
    <source>
        <dbReference type="ARBA" id="ARBA00022691"/>
    </source>
</evidence>
<evidence type="ECO:0000256" key="7">
    <source>
        <dbReference type="ARBA" id="ARBA00022603"/>
    </source>
</evidence>
<dbReference type="InterPro" id="IPR015947">
    <property type="entry name" value="PUA-like_sf"/>
</dbReference>
<evidence type="ECO:0000256" key="3">
    <source>
        <dbReference type="ARBA" id="ARBA00012328"/>
    </source>
</evidence>
<reference evidence="14" key="1">
    <citation type="submission" date="2015-07" db="EMBL/GenBank/DDBJ databases">
        <title>Draft Genome Sequences of Anaerolinea thermolimosa IMO-1, Bellilinea caldifistulae GOMI-1, Leptolinea tardivitalis YMTK-2, Levilinea saccharolytica KIBI-1,Longilinea arvoryzae KOME-1, Previously Described as Members of the Anaerolineaceae (Chloroflexi).</title>
        <authorList>
            <person name="Sekiguchi Y."/>
            <person name="Ohashi A."/>
            <person name="Matsuura N."/>
            <person name="Tourlousse M.D."/>
        </authorList>
    </citation>
    <scope>NUCLEOTIDE SEQUENCE [LARGE SCALE GENOMIC DNA]</scope>
    <source>
        <strain evidence="14">KOME-1</strain>
    </source>
</reference>
<dbReference type="CDD" id="cd18084">
    <property type="entry name" value="RsmE-like"/>
    <property type="match status" value="1"/>
</dbReference>
<dbReference type="GO" id="GO:0005737">
    <property type="term" value="C:cytoplasm"/>
    <property type="evidence" value="ECO:0007669"/>
    <property type="project" value="UniProtKB-SubCell"/>
</dbReference>
<keyword evidence="8 12" id="KW-0808">Transferase</keyword>
<evidence type="ECO:0000256" key="4">
    <source>
        <dbReference type="ARBA" id="ARBA00013673"/>
    </source>
</evidence>
<evidence type="ECO:0000259" key="13">
    <source>
        <dbReference type="Pfam" id="PF04452"/>
    </source>
</evidence>
<evidence type="ECO:0000313" key="14">
    <source>
        <dbReference type="EMBL" id="GAP15531.1"/>
    </source>
</evidence>
<dbReference type="PANTHER" id="PTHR30027">
    <property type="entry name" value="RIBOSOMAL RNA SMALL SUBUNIT METHYLTRANSFERASE E"/>
    <property type="match status" value="1"/>
</dbReference>
<keyword evidence="6 12" id="KW-0698">rRNA processing</keyword>
<comment type="catalytic activity">
    <reaction evidence="11 12">
        <text>uridine(1498) in 16S rRNA + S-adenosyl-L-methionine = N(3)-methyluridine(1498) in 16S rRNA + S-adenosyl-L-homocysteine + H(+)</text>
        <dbReference type="Rhea" id="RHEA:42920"/>
        <dbReference type="Rhea" id="RHEA-COMP:10283"/>
        <dbReference type="Rhea" id="RHEA-COMP:10284"/>
        <dbReference type="ChEBI" id="CHEBI:15378"/>
        <dbReference type="ChEBI" id="CHEBI:57856"/>
        <dbReference type="ChEBI" id="CHEBI:59789"/>
        <dbReference type="ChEBI" id="CHEBI:65315"/>
        <dbReference type="ChEBI" id="CHEBI:74502"/>
        <dbReference type="EC" id="2.1.1.193"/>
    </reaction>
</comment>
<dbReference type="EMBL" id="DF967972">
    <property type="protein sequence ID" value="GAP15531.1"/>
    <property type="molecule type" value="Genomic_DNA"/>
</dbReference>
<dbReference type="AlphaFoldDB" id="A0A0S7BNE2"/>
<dbReference type="GO" id="GO:0070042">
    <property type="term" value="F:rRNA (uridine-N3-)-methyltransferase activity"/>
    <property type="evidence" value="ECO:0007669"/>
    <property type="project" value="TreeGrafter"/>
</dbReference>
<evidence type="ECO:0000256" key="11">
    <source>
        <dbReference type="ARBA" id="ARBA00047944"/>
    </source>
</evidence>
<dbReference type="PIRSF" id="PIRSF015601">
    <property type="entry name" value="MTase_slr0722"/>
    <property type="match status" value="1"/>
</dbReference>
<dbReference type="PANTHER" id="PTHR30027:SF3">
    <property type="entry name" value="16S RRNA (URACIL(1498)-N(3))-METHYLTRANSFERASE"/>
    <property type="match status" value="1"/>
</dbReference>
<evidence type="ECO:0000256" key="5">
    <source>
        <dbReference type="ARBA" id="ARBA00022490"/>
    </source>
</evidence>
<dbReference type="EC" id="2.1.1.193" evidence="3 12"/>
<sequence>MTHRFFLPPELLKNDEFQFPDEIGHQIARVLRLKSGAQVIALDNQGRQADIELIMVAPERVSGRVLQRLPARGEPRTRLTLYLGLTQREKFEWMLQKCTEVGAAAFVPLVTQRSLVQDGREVERKRARWEAILREAAEQCGRGRIPALHPALNWAAALRSARAENDLTLVAWEGEHSLRLRDALANLKAAPAPKLGMLIGPEGGLSEEEIAAGRAAGVQAVSLGERILRMETAAVVATALALDELEEG</sequence>
<proteinExistence type="inferred from homology"/>
<name>A0A0S7BNE2_9CHLR</name>
<evidence type="ECO:0000256" key="6">
    <source>
        <dbReference type="ARBA" id="ARBA00022552"/>
    </source>
</evidence>
<comment type="similarity">
    <text evidence="2 12">Belongs to the RNA methyltransferase RsmE family.</text>
</comment>
<dbReference type="GO" id="GO:0070475">
    <property type="term" value="P:rRNA base methylation"/>
    <property type="evidence" value="ECO:0007669"/>
    <property type="project" value="TreeGrafter"/>
</dbReference>
<evidence type="ECO:0000256" key="1">
    <source>
        <dbReference type="ARBA" id="ARBA00004496"/>
    </source>
</evidence>
<dbReference type="NCBIfam" id="TIGR00046">
    <property type="entry name" value="RsmE family RNA methyltransferase"/>
    <property type="match status" value="1"/>
</dbReference>
<evidence type="ECO:0000256" key="10">
    <source>
        <dbReference type="ARBA" id="ARBA00025699"/>
    </source>
</evidence>
<evidence type="ECO:0000256" key="12">
    <source>
        <dbReference type="PIRNR" id="PIRNR015601"/>
    </source>
</evidence>
<keyword evidence="9 12" id="KW-0949">S-adenosyl-L-methionine</keyword>
<comment type="subcellular location">
    <subcellularLocation>
        <location evidence="1 12">Cytoplasm</location>
    </subcellularLocation>
</comment>
<feature type="domain" description="Ribosomal RNA small subunit methyltransferase E methyltransferase" evidence="13">
    <location>
        <begin position="76"/>
        <end position="240"/>
    </location>
</feature>
<dbReference type="Pfam" id="PF04452">
    <property type="entry name" value="Methyltrans_RNA"/>
    <property type="match status" value="1"/>
</dbReference>
<keyword evidence="15" id="KW-1185">Reference proteome</keyword>